<feature type="chain" id="PRO_5004254943" evidence="1">
    <location>
        <begin position="24"/>
        <end position="210"/>
    </location>
</feature>
<accession>Q5DD46</accession>
<dbReference type="AlphaFoldDB" id="Q5DD46"/>
<reference evidence="2" key="2">
    <citation type="journal article" date="2006" name="PLoS Pathog.">
        <title>New perspectives on host-parasite interplay by comparative transcriptomic and proteomic analyses of Schistosoma japonicum.</title>
        <authorList>
            <person name="Liu F."/>
            <person name="Lu J."/>
            <person name="Hu W."/>
            <person name="Wang S.Y."/>
            <person name="Cui S.J."/>
            <person name="Chi M."/>
            <person name="Yan Q."/>
            <person name="Wang X.R."/>
            <person name="Song H.D."/>
            <person name="Xu X.N."/>
            <person name="Wang J.J."/>
            <person name="Zhang X.L."/>
            <person name="Zhang X."/>
            <person name="Wang Z.Q."/>
            <person name="Xue C.L."/>
            <person name="Brindley P.J."/>
            <person name="McManus D.P."/>
            <person name="Yang P.Y."/>
            <person name="Feng Z."/>
            <person name="Chen Z."/>
            <person name="Han Z.G."/>
        </authorList>
    </citation>
    <scope>NUCLEOTIDE SEQUENCE</scope>
</reference>
<dbReference type="EMBL" id="AY814528">
    <property type="protein sequence ID" value="AAW26260.1"/>
    <property type="molecule type" value="mRNA"/>
</dbReference>
<keyword evidence="1" id="KW-0732">Signal</keyword>
<feature type="signal peptide" evidence="1">
    <location>
        <begin position="1"/>
        <end position="23"/>
    </location>
</feature>
<proteinExistence type="evidence at transcript level"/>
<evidence type="ECO:0000313" key="2">
    <source>
        <dbReference type="EMBL" id="AAW26260.1"/>
    </source>
</evidence>
<organism evidence="2">
    <name type="scientific">Schistosoma japonicum</name>
    <name type="common">Blood fluke</name>
    <dbReference type="NCBI Taxonomy" id="6182"/>
    <lineage>
        <taxon>Eukaryota</taxon>
        <taxon>Metazoa</taxon>
        <taxon>Spiralia</taxon>
        <taxon>Lophotrochozoa</taxon>
        <taxon>Platyhelminthes</taxon>
        <taxon>Trematoda</taxon>
        <taxon>Digenea</taxon>
        <taxon>Strigeidida</taxon>
        <taxon>Schistosomatoidea</taxon>
        <taxon>Schistosomatidae</taxon>
        <taxon>Schistosoma</taxon>
    </lineage>
</organism>
<sequence>MSPVALHYLNVLIFLLLSPSILAEPPKEWVSQLKEEVTNNLDKINRYQKEVNNSKDTLKQRLGEVISKHPNDKQLIKDYLECIEDCLMGWVGLSETTKVTNEANNIMNEYGITEEIRALPWQTYLGIYNIIYRVKKAKCKQKNCERLTENKQNDLNVVQHFQQEAIKSQVRLNSCILINNVLRYITGTLNITTKSNSVMSMFNINTTQLL</sequence>
<reference evidence="2" key="1">
    <citation type="submission" date="2004-11" db="EMBL/GenBank/DDBJ databases">
        <title>The full-length cDNA sequences of Schistosoma japonicum genes.</title>
        <authorList>
            <person name="Han Z."/>
        </authorList>
    </citation>
    <scope>NUCLEOTIDE SEQUENCE</scope>
</reference>
<name>Q5DD46_SCHJA</name>
<evidence type="ECO:0000256" key="1">
    <source>
        <dbReference type="SAM" id="SignalP"/>
    </source>
</evidence>
<protein>
    <submittedName>
        <fullName evidence="2">SJCHGC03631 protein</fullName>
    </submittedName>
</protein>